<dbReference type="AlphaFoldDB" id="A0A5J4WF39"/>
<comment type="caution">
    <text evidence="1">The sequence shown here is derived from an EMBL/GenBank/DDBJ whole genome shotgun (WGS) entry which is preliminary data.</text>
</comment>
<dbReference type="EMBL" id="SNRW01002197">
    <property type="protein sequence ID" value="KAA6393560.1"/>
    <property type="molecule type" value="Genomic_DNA"/>
</dbReference>
<dbReference type="Proteomes" id="UP000324800">
    <property type="component" value="Unassembled WGS sequence"/>
</dbReference>
<organism evidence="1 2">
    <name type="scientific">Streblomastix strix</name>
    <dbReference type="NCBI Taxonomy" id="222440"/>
    <lineage>
        <taxon>Eukaryota</taxon>
        <taxon>Metamonada</taxon>
        <taxon>Preaxostyla</taxon>
        <taxon>Oxymonadida</taxon>
        <taxon>Streblomastigidae</taxon>
        <taxon>Streblomastix</taxon>
    </lineage>
</organism>
<name>A0A5J4WF39_9EUKA</name>
<protein>
    <submittedName>
        <fullName evidence="1">Uncharacterized protein</fullName>
    </submittedName>
</protein>
<evidence type="ECO:0000313" key="2">
    <source>
        <dbReference type="Proteomes" id="UP000324800"/>
    </source>
</evidence>
<gene>
    <name evidence="1" type="ORF">EZS28_010908</name>
</gene>
<sequence length="142" mass="16559">MWGTLHILITTNRMQKDDAPEEDDDFGADQCDLNLSPVQSGRLIIELHAAMEVNRHEKQSRKRYSVYQVRSNFHSQSGNFETQDCVQLRFRSLFEHIQDHLIRGGRKNYNPGPGLFRQVLESDIRDPKEKKEAGARSWTVEF</sequence>
<reference evidence="1 2" key="1">
    <citation type="submission" date="2019-03" db="EMBL/GenBank/DDBJ databases">
        <title>Single cell metagenomics reveals metabolic interactions within the superorganism composed of flagellate Streblomastix strix and complex community of Bacteroidetes bacteria on its surface.</title>
        <authorList>
            <person name="Treitli S.C."/>
            <person name="Kolisko M."/>
            <person name="Husnik F."/>
            <person name="Keeling P."/>
            <person name="Hampl V."/>
        </authorList>
    </citation>
    <scope>NUCLEOTIDE SEQUENCE [LARGE SCALE GENOMIC DNA]</scope>
    <source>
        <strain evidence="1">ST1C</strain>
    </source>
</reference>
<proteinExistence type="predicted"/>
<evidence type="ECO:0000313" key="1">
    <source>
        <dbReference type="EMBL" id="KAA6393560.1"/>
    </source>
</evidence>
<accession>A0A5J4WF39</accession>